<dbReference type="EMBL" id="NFCF01000063">
    <property type="protein sequence ID" value="OTW50901.1"/>
    <property type="molecule type" value="Genomic_DNA"/>
</dbReference>
<organism evidence="1 2">
    <name type="scientific">Bacillus thuringiensis serovar mexicanensis</name>
    <dbReference type="NCBI Taxonomy" id="180868"/>
    <lineage>
        <taxon>Bacteria</taxon>
        <taxon>Bacillati</taxon>
        <taxon>Bacillota</taxon>
        <taxon>Bacilli</taxon>
        <taxon>Bacillales</taxon>
        <taxon>Bacillaceae</taxon>
        <taxon>Bacillus</taxon>
        <taxon>Bacillus cereus group</taxon>
    </lineage>
</organism>
<name>A0A242WDB1_BACTU</name>
<evidence type="ECO:0000313" key="1">
    <source>
        <dbReference type="EMBL" id="OTW50901.1"/>
    </source>
</evidence>
<comment type="caution">
    <text evidence="1">The sequence shown here is derived from an EMBL/GenBank/DDBJ whole genome shotgun (WGS) entry which is preliminary data.</text>
</comment>
<gene>
    <name evidence="1" type="ORF">BK699_10175</name>
</gene>
<sequence length="98" mass="11390">MDLKVIEVSKEDYTRLAVMEVEETMIISAMYAELENNASFSEALQNVVHSFNEFNEMSGEEFEPLDKFKVRKILKSGEEKGYCKLVKQNGNSYNLYYL</sequence>
<dbReference type="RefSeq" id="WP_000364678.1">
    <property type="nucleotide sequence ID" value="NZ_NFCF01000063.1"/>
</dbReference>
<dbReference type="AlphaFoldDB" id="A0A242WDB1"/>
<evidence type="ECO:0000313" key="2">
    <source>
        <dbReference type="Proteomes" id="UP000195152"/>
    </source>
</evidence>
<accession>A0A242WDB1</accession>
<dbReference type="Proteomes" id="UP000195152">
    <property type="component" value="Unassembled WGS sequence"/>
</dbReference>
<proteinExistence type="predicted"/>
<reference evidence="1 2" key="1">
    <citation type="submission" date="2016-10" db="EMBL/GenBank/DDBJ databases">
        <title>Comparative genomics of Bacillus thuringiensis reveals a path to pathogens against multiple invertebrate hosts.</title>
        <authorList>
            <person name="Zheng J."/>
            <person name="Gao Q."/>
            <person name="Liu H."/>
            <person name="Peng D."/>
            <person name="Ruan L."/>
            <person name="Sun M."/>
        </authorList>
    </citation>
    <scope>NUCLEOTIDE SEQUENCE [LARGE SCALE GENOMIC DNA]</scope>
    <source>
        <strain evidence="1">BGSC 4AC1</strain>
    </source>
</reference>
<protein>
    <submittedName>
        <fullName evidence="1">Uncharacterized protein</fullName>
    </submittedName>
</protein>